<dbReference type="EMBL" id="CP097506">
    <property type="protein sequence ID" value="URD98755.1"/>
    <property type="molecule type" value="Genomic_DNA"/>
</dbReference>
<sequence>MKPHLGFVILISNLQFGSCIILFVNSAFEYIILVLNLSDLGSVEIYSCMSK</sequence>
<proteinExistence type="predicted"/>
<dbReference type="AlphaFoldDB" id="A0A9E7FL60"/>
<evidence type="ECO:0000313" key="3">
    <source>
        <dbReference type="Proteomes" id="UP001055439"/>
    </source>
</evidence>
<keyword evidence="1" id="KW-1133">Transmembrane helix</keyword>
<evidence type="ECO:0000313" key="2">
    <source>
        <dbReference type="EMBL" id="URD98755.1"/>
    </source>
</evidence>
<keyword evidence="1" id="KW-0812">Transmembrane</keyword>
<keyword evidence="3" id="KW-1185">Reference proteome</keyword>
<name>A0A9E7FL60_9LILI</name>
<evidence type="ECO:0000256" key="1">
    <source>
        <dbReference type="SAM" id="Phobius"/>
    </source>
</evidence>
<accession>A0A9E7FL60</accession>
<protein>
    <submittedName>
        <fullName evidence="2">Uncharacterized protein</fullName>
    </submittedName>
</protein>
<gene>
    <name evidence="2" type="ORF">MUK42_35838</name>
</gene>
<reference evidence="2" key="1">
    <citation type="submission" date="2022-05" db="EMBL/GenBank/DDBJ databases">
        <title>The Musa troglodytarum L. genome provides insights into the mechanism of non-climacteric behaviour and enrichment of carotenoids.</title>
        <authorList>
            <person name="Wang J."/>
        </authorList>
    </citation>
    <scope>NUCLEOTIDE SEQUENCE</scope>
    <source>
        <tissue evidence="2">Leaf</tissue>
    </source>
</reference>
<dbReference type="Proteomes" id="UP001055439">
    <property type="component" value="Chromosome 4"/>
</dbReference>
<keyword evidence="1" id="KW-0472">Membrane</keyword>
<organism evidence="2 3">
    <name type="scientific">Musa troglodytarum</name>
    <name type="common">fe'i banana</name>
    <dbReference type="NCBI Taxonomy" id="320322"/>
    <lineage>
        <taxon>Eukaryota</taxon>
        <taxon>Viridiplantae</taxon>
        <taxon>Streptophyta</taxon>
        <taxon>Embryophyta</taxon>
        <taxon>Tracheophyta</taxon>
        <taxon>Spermatophyta</taxon>
        <taxon>Magnoliopsida</taxon>
        <taxon>Liliopsida</taxon>
        <taxon>Zingiberales</taxon>
        <taxon>Musaceae</taxon>
        <taxon>Musa</taxon>
    </lineage>
</organism>
<feature type="transmembrane region" description="Helical" evidence="1">
    <location>
        <begin position="7"/>
        <end position="24"/>
    </location>
</feature>